<accession>A0ABS6ZB91</accession>
<dbReference type="Proteomes" id="UP000812013">
    <property type="component" value="Unassembled WGS sequence"/>
</dbReference>
<evidence type="ECO:0000313" key="1">
    <source>
        <dbReference type="EMBL" id="MBW5484503.1"/>
    </source>
</evidence>
<dbReference type="RefSeq" id="WP_219668980.1">
    <property type="nucleotide sequence ID" value="NZ_WTFF01000169.1"/>
</dbReference>
<proteinExistence type="predicted"/>
<name>A0ABS6ZB91_9ACTN</name>
<reference evidence="1 2" key="1">
    <citation type="submission" date="2019-12" db="EMBL/GenBank/DDBJ databases">
        <title>Genome sequence of Streptomyces bambusae.</title>
        <authorList>
            <person name="Bansal K."/>
            <person name="Choksket S."/>
            <person name="Korpole S."/>
            <person name="Patil P.B."/>
        </authorList>
    </citation>
    <scope>NUCLEOTIDE SEQUENCE [LARGE SCALE GENOMIC DNA]</scope>
    <source>
        <strain evidence="1 2">SK60</strain>
    </source>
</reference>
<comment type="caution">
    <text evidence="1">The sequence shown here is derived from an EMBL/GenBank/DDBJ whole genome shotgun (WGS) entry which is preliminary data.</text>
</comment>
<organism evidence="1 2">
    <name type="scientific">Streptomyces bambusae</name>
    <dbReference type="NCBI Taxonomy" id="1550616"/>
    <lineage>
        <taxon>Bacteria</taxon>
        <taxon>Bacillati</taxon>
        <taxon>Actinomycetota</taxon>
        <taxon>Actinomycetes</taxon>
        <taxon>Kitasatosporales</taxon>
        <taxon>Streptomycetaceae</taxon>
        <taxon>Streptomyces</taxon>
    </lineage>
</organism>
<sequence length="103" mass="10258">MTSSAGLHAHADALREHARRLLAAGDALVWQGPEADAFRRRVTELAGRCSTAAAHFDRAAGQTAHARAKAGAAQAAPPPGAAAVGAAEAVGADGVQVISSRGV</sequence>
<dbReference type="EMBL" id="WTFF01000169">
    <property type="protein sequence ID" value="MBW5484503.1"/>
    <property type="molecule type" value="Genomic_DNA"/>
</dbReference>
<evidence type="ECO:0000313" key="2">
    <source>
        <dbReference type="Proteomes" id="UP000812013"/>
    </source>
</evidence>
<keyword evidence="2" id="KW-1185">Reference proteome</keyword>
<protein>
    <submittedName>
        <fullName evidence="1">Uncharacterized protein</fullName>
    </submittedName>
</protein>
<gene>
    <name evidence="1" type="ORF">GPJ59_22130</name>
</gene>